<evidence type="ECO:0000259" key="2">
    <source>
        <dbReference type="Pfam" id="PF01266"/>
    </source>
</evidence>
<feature type="domain" description="FAD dependent oxidoreductase" evidence="2">
    <location>
        <begin position="94"/>
        <end position="489"/>
    </location>
</feature>
<keyword evidence="4" id="KW-1185">Reference proteome</keyword>
<dbReference type="Pfam" id="PF01266">
    <property type="entry name" value="DAO"/>
    <property type="match status" value="1"/>
</dbReference>
<dbReference type="STRING" id="230819.A0A5C3L070"/>
<sequence>MPFMTRNLLSYLLLTLHMAQSSVSVPLHQFGASQSVLEAYTSDHDIDGLGAQLPSPSPVSLPVNNPTKSFWTDSPGANLLATEGSHGELTAEADVCIIGAGITGVSAAYHLSGELGDLVSSPKRTVVVLEARDFCSGATGRNGGHLTPSIFLDFHRRATLYGTLEAIESFKLENYTSKSLVQLIRDTQDDPLFQNESANVGLVHGRHVSLLFTKEEEESARRDYESAKAAGLGGLDDVTWVDKEDMSKTRGASFPGVETEGHNLWPLKLVTRLFLLAQRRSSNVDVKIHTHTPVTAVSTIKSSDGKKQFIVSTPRGDVRCSYVLHATNAYANHLLQAKATGIQVVPTRGQIIGTRAAVRQDRVGKSSWSGNDGFEYWFPRPVNVQTENPLVILGGGREVTGPQFEFYQTNDAEVNPSVGEALSKFLPGIFPSIYPSVATVEWEWTGIMGYTRSGNPFVGPVPGEDGQYISAGYTGHGMPRAYACGEAVAGMIAGQLLKRKWTKPEWLPDHYLTASPSGSEA</sequence>
<dbReference type="Proteomes" id="UP000307440">
    <property type="component" value="Unassembled WGS sequence"/>
</dbReference>
<feature type="signal peptide" evidence="1">
    <location>
        <begin position="1"/>
        <end position="24"/>
    </location>
</feature>
<dbReference type="OrthoDB" id="429143at2759"/>
<organism evidence="3 4">
    <name type="scientific">Coprinopsis marcescibilis</name>
    <name type="common">Agaric fungus</name>
    <name type="synonym">Psathyrella marcescibilis</name>
    <dbReference type="NCBI Taxonomy" id="230819"/>
    <lineage>
        <taxon>Eukaryota</taxon>
        <taxon>Fungi</taxon>
        <taxon>Dikarya</taxon>
        <taxon>Basidiomycota</taxon>
        <taxon>Agaricomycotina</taxon>
        <taxon>Agaricomycetes</taxon>
        <taxon>Agaricomycetidae</taxon>
        <taxon>Agaricales</taxon>
        <taxon>Agaricineae</taxon>
        <taxon>Psathyrellaceae</taxon>
        <taxon>Coprinopsis</taxon>
    </lineage>
</organism>
<evidence type="ECO:0000313" key="4">
    <source>
        <dbReference type="Proteomes" id="UP000307440"/>
    </source>
</evidence>
<protein>
    <submittedName>
        <fullName evidence="3">DAO-domain-containing protein</fullName>
    </submittedName>
</protein>
<dbReference type="EMBL" id="ML210181">
    <property type="protein sequence ID" value="TFK25830.1"/>
    <property type="molecule type" value="Genomic_DNA"/>
</dbReference>
<name>A0A5C3L070_COPMA</name>
<feature type="chain" id="PRO_5022857016" evidence="1">
    <location>
        <begin position="25"/>
        <end position="521"/>
    </location>
</feature>
<dbReference type="InterPro" id="IPR006076">
    <property type="entry name" value="FAD-dep_OxRdtase"/>
</dbReference>
<dbReference type="AlphaFoldDB" id="A0A5C3L070"/>
<dbReference type="SUPFAM" id="SSF51905">
    <property type="entry name" value="FAD/NAD(P)-binding domain"/>
    <property type="match status" value="1"/>
</dbReference>
<dbReference type="Gene3D" id="3.30.9.10">
    <property type="entry name" value="D-Amino Acid Oxidase, subunit A, domain 2"/>
    <property type="match status" value="1"/>
</dbReference>
<evidence type="ECO:0000313" key="3">
    <source>
        <dbReference type="EMBL" id="TFK25830.1"/>
    </source>
</evidence>
<proteinExistence type="predicted"/>
<gene>
    <name evidence="3" type="ORF">FA15DRAFT_322994</name>
</gene>
<dbReference type="PANTHER" id="PTHR13847:SF260">
    <property type="entry name" value="FAD DEPENDENT OXIDOREDUCTASE DOMAIN-CONTAINING PROTEIN"/>
    <property type="match status" value="1"/>
</dbReference>
<dbReference type="InterPro" id="IPR036188">
    <property type="entry name" value="FAD/NAD-bd_sf"/>
</dbReference>
<keyword evidence="1" id="KW-0732">Signal</keyword>
<reference evidence="3 4" key="1">
    <citation type="journal article" date="2019" name="Nat. Ecol. Evol.">
        <title>Megaphylogeny resolves global patterns of mushroom evolution.</title>
        <authorList>
            <person name="Varga T."/>
            <person name="Krizsan K."/>
            <person name="Foldi C."/>
            <person name="Dima B."/>
            <person name="Sanchez-Garcia M."/>
            <person name="Sanchez-Ramirez S."/>
            <person name="Szollosi G.J."/>
            <person name="Szarkandi J.G."/>
            <person name="Papp V."/>
            <person name="Albert L."/>
            <person name="Andreopoulos W."/>
            <person name="Angelini C."/>
            <person name="Antonin V."/>
            <person name="Barry K.W."/>
            <person name="Bougher N.L."/>
            <person name="Buchanan P."/>
            <person name="Buyck B."/>
            <person name="Bense V."/>
            <person name="Catcheside P."/>
            <person name="Chovatia M."/>
            <person name="Cooper J."/>
            <person name="Damon W."/>
            <person name="Desjardin D."/>
            <person name="Finy P."/>
            <person name="Geml J."/>
            <person name="Haridas S."/>
            <person name="Hughes K."/>
            <person name="Justo A."/>
            <person name="Karasinski D."/>
            <person name="Kautmanova I."/>
            <person name="Kiss B."/>
            <person name="Kocsube S."/>
            <person name="Kotiranta H."/>
            <person name="LaButti K.M."/>
            <person name="Lechner B.E."/>
            <person name="Liimatainen K."/>
            <person name="Lipzen A."/>
            <person name="Lukacs Z."/>
            <person name="Mihaltcheva S."/>
            <person name="Morgado L.N."/>
            <person name="Niskanen T."/>
            <person name="Noordeloos M.E."/>
            <person name="Ohm R.A."/>
            <person name="Ortiz-Santana B."/>
            <person name="Ovrebo C."/>
            <person name="Racz N."/>
            <person name="Riley R."/>
            <person name="Savchenko A."/>
            <person name="Shiryaev A."/>
            <person name="Soop K."/>
            <person name="Spirin V."/>
            <person name="Szebenyi C."/>
            <person name="Tomsovsky M."/>
            <person name="Tulloss R.E."/>
            <person name="Uehling J."/>
            <person name="Grigoriev I.V."/>
            <person name="Vagvolgyi C."/>
            <person name="Papp T."/>
            <person name="Martin F.M."/>
            <person name="Miettinen O."/>
            <person name="Hibbett D.S."/>
            <person name="Nagy L.G."/>
        </authorList>
    </citation>
    <scope>NUCLEOTIDE SEQUENCE [LARGE SCALE GENOMIC DNA]</scope>
    <source>
        <strain evidence="3 4">CBS 121175</strain>
    </source>
</reference>
<dbReference type="PANTHER" id="PTHR13847">
    <property type="entry name" value="SARCOSINE DEHYDROGENASE-RELATED"/>
    <property type="match status" value="1"/>
</dbReference>
<dbReference type="Gene3D" id="3.50.50.60">
    <property type="entry name" value="FAD/NAD(P)-binding domain"/>
    <property type="match status" value="1"/>
</dbReference>
<dbReference type="GO" id="GO:0005737">
    <property type="term" value="C:cytoplasm"/>
    <property type="evidence" value="ECO:0007669"/>
    <property type="project" value="TreeGrafter"/>
</dbReference>
<evidence type="ECO:0000256" key="1">
    <source>
        <dbReference type="SAM" id="SignalP"/>
    </source>
</evidence>
<accession>A0A5C3L070</accession>